<reference evidence="1" key="2">
    <citation type="submission" date="2023-05" db="EMBL/GenBank/DDBJ databases">
        <authorList>
            <consortium name="Lawrence Berkeley National Laboratory"/>
            <person name="Steindorff A."/>
            <person name="Hensen N."/>
            <person name="Bonometti L."/>
            <person name="Westerberg I."/>
            <person name="Brannstrom I.O."/>
            <person name="Guillou S."/>
            <person name="Cros-Aarteil S."/>
            <person name="Calhoun S."/>
            <person name="Haridas S."/>
            <person name="Kuo A."/>
            <person name="Mondo S."/>
            <person name="Pangilinan J."/>
            <person name="Riley R."/>
            <person name="Labutti K."/>
            <person name="Andreopoulos B."/>
            <person name="Lipzen A."/>
            <person name="Chen C."/>
            <person name="Yanf M."/>
            <person name="Daum C."/>
            <person name="Ng V."/>
            <person name="Clum A."/>
            <person name="Ohm R."/>
            <person name="Martin F."/>
            <person name="Silar P."/>
            <person name="Natvig D."/>
            <person name="Lalanne C."/>
            <person name="Gautier V."/>
            <person name="Ament-Velasquez S.L."/>
            <person name="Kruys A."/>
            <person name="Hutchinson M.I."/>
            <person name="Powell A.J."/>
            <person name="Barry K."/>
            <person name="Miller A.N."/>
            <person name="Grigoriev I.V."/>
            <person name="Debuchy R."/>
            <person name="Gladieux P."/>
            <person name="Thoren M.H."/>
            <person name="Johannesson H."/>
        </authorList>
    </citation>
    <scope>NUCLEOTIDE SEQUENCE</scope>
    <source>
        <strain evidence="1">CBS 103.79</strain>
    </source>
</reference>
<evidence type="ECO:0000313" key="2">
    <source>
        <dbReference type="Proteomes" id="UP001303889"/>
    </source>
</evidence>
<reference evidence="1" key="1">
    <citation type="journal article" date="2023" name="Mol. Phylogenet. Evol.">
        <title>Genome-scale phylogeny and comparative genomics of the fungal order Sordariales.</title>
        <authorList>
            <person name="Hensen N."/>
            <person name="Bonometti L."/>
            <person name="Westerberg I."/>
            <person name="Brannstrom I.O."/>
            <person name="Guillou S."/>
            <person name="Cros-Aarteil S."/>
            <person name="Calhoun S."/>
            <person name="Haridas S."/>
            <person name="Kuo A."/>
            <person name="Mondo S."/>
            <person name="Pangilinan J."/>
            <person name="Riley R."/>
            <person name="LaButti K."/>
            <person name="Andreopoulos B."/>
            <person name="Lipzen A."/>
            <person name="Chen C."/>
            <person name="Yan M."/>
            <person name="Daum C."/>
            <person name="Ng V."/>
            <person name="Clum A."/>
            <person name="Steindorff A."/>
            <person name="Ohm R.A."/>
            <person name="Martin F."/>
            <person name="Silar P."/>
            <person name="Natvig D.O."/>
            <person name="Lalanne C."/>
            <person name="Gautier V."/>
            <person name="Ament-Velasquez S.L."/>
            <person name="Kruys A."/>
            <person name="Hutchinson M.I."/>
            <person name="Powell A.J."/>
            <person name="Barry K."/>
            <person name="Miller A.N."/>
            <person name="Grigoriev I.V."/>
            <person name="Debuchy R."/>
            <person name="Gladieux P."/>
            <person name="Hiltunen Thoren M."/>
            <person name="Johannesson H."/>
        </authorList>
    </citation>
    <scope>NUCLEOTIDE SEQUENCE</scope>
    <source>
        <strain evidence="1">CBS 103.79</strain>
    </source>
</reference>
<dbReference type="InterPro" id="IPR036514">
    <property type="entry name" value="SGNH_hydro_sf"/>
</dbReference>
<dbReference type="EMBL" id="MU855707">
    <property type="protein sequence ID" value="KAK3900090.1"/>
    <property type="molecule type" value="Genomic_DNA"/>
</dbReference>
<protein>
    <submittedName>
        <fullName evidence="1">Endoglucanase X</fullName>
    </submittedName>
</protein>
<keyword evidence="2" id="KW-1185">Reference proteome</keyword>
<accession>A0AAN6MG32</accession>
<name>A0AAN6MG32_9PEZI</name>
<evidence type="ECO:0000313" key="1">
    <source>
        <dbReference type="EMBL" id="KAK3900090.1"/>
    </source>
</evidence>
<proteinExistence type="predicted"/>
<dbReference type="AlphaFoldDB" id="A0AAN6MG32"/>
<organism evidence="1 2">
    <name type="scientific">Staphylotrichum tortipilum</name>
    <dbReference type="NCBI Taxonomy" id="2831512"/>
    <lineage>
        <taxon>Eukaryota</taxon>
        <taxon>Fungi</taxon>
        <taxon>Dikarya</taxon>
        <taxon>Ascomycota</taxon>
        <taxon>Pezizomycotina</taxon>
        <taxon>Sordariomycetes</taxon>
        <taxon>Sordariomycetidae</taxon>
        <taxon>Sordariales</taxon>
        <taxon>Chaetomiaceae</taxon>
        <taxon>Staphylotrichum</taxon>
    </lineage>
</organism>
<dbReference type="Proteomes" id="UP001303889">
    <property type="component" value="Unassembled WGS sequence"/>
</dbReference>
<sequence length="167" mass="18005">MTSPPVRFQRNGYDVDLIGSQVAGEDCAGLPFDRDHEGHRGFQVSEITGKGLLVDWLRENPADMVTIQVTIHDASGDSRHLERGLGAPQVLAAYEVLLGQMRESNPGIRIIVTQLIPVPAMDKQTGFTEADLKDGIHPTPSGDVKIADRVYPALVAAIPSLDGIPES</sequence>
<comment type="caution">
    <text evidence="1">The sequence shown here is derived from an EMBL/GenBank/DDBJ whole genome shotgun (WGS) entry which is preliminary data.</text>
</comment>
<dbReference type="Gene3D" id="3.40.50.1110">
    <property type="entry name" value="SGNH hydrolase"/>
    <property type="match status" value="1"/>
</dbReference>
<dbReference type="SUPFAM" id="SSF52266">
    <property type="entry name" value="SGNH hydrolase"/>
    <property type="match status" value="1"/>
</dbReference>
<gene>
    <name evidence="1" type="ORF">C8A05DRAFT_46002</name>
</gene>